<protein>
    <submittedName>
        <fullName evidence="3">Uncharacterized protein</fullName>
    </submittedName>
</protein>
<dbReference type="AlphaFoldDB" id="A0A814GY00"/>
<feature type="region of interest" description="Disordered" evidence="1">
    <location>
        <begin position="89"/>
        <end position="110"/>
    </location>
</feature>
<feature type="compositionally biased region" description="Low complexity" evidence="1">
    <location>
        <begin position="126"/>
        <end position="149"/>
    </location>
</feature>
<dbReference type="EMBL" id="CAJNOQ010003250">
    <property type="protein sequence ID" value="CAF1002852.1"/>
    <property type="molecule type" value="Genomic_DNA"/>
</dbReference>
<organism evidence="3 5">
    <name type="scientific">Didymodactylos carnosus</name>
    <dbReference type="NCBI Taxonomy" id="1234261"/>
    <lineage>
        <taxon>Eukaryota</taxon>
        <taxon>Metazoa</taxon>
        <taxon>Spiralia</taxon>
        <taxon>Gnathifera</taxon>
        <taxon>Rotifera</taxon>
        <taxon>Eurotatoria</taxon>
        <taxon>Bdelloidea</taxon>
        <taxon>Philodinida</taxon>
        <taxon>Philodinidae</taxon>
        <taxon>Didymodactylos</taxon>
    </lineage>
</organism>
<feature type="non-terminal residue" evidence="3">
    <location>
        <position position="1"/>
    </location>
</feature>
<evidence type="ECO:0000313" key="5">
    <source>
        <dbReference type="Proteomes" id="UP000663829"/>
    </source>
</evidence>
<keyword evidence="2" id="KW-0472">Membrane</keyword>
<accession>A0A814GY00</accession>
<dbReference type="OrthoDB" id="10043718at2759"/>
<evidence type="ECO:0000256" key="2">
    <source>
        <dbReference type="SAM" id="Phobius"/>
    </source>
</evidence>
<name>A0A814GY00_9BILA</name>
<keyword evidence="5" id="KW-1185">Reference proteome</keyword>
<feature type="transmembrane region" description="Helical" evidence="2">
    <location>
        <begin position="14"/>
        <end position="37"/>
    </location>
</feature>
<dbReference type="EMBL" id="CAJOBC010003250">
    <property type="protein sequence ID" value="CAF3774295.1"/>
    <property type="molecule type" value="Genomic_DNA"/>
</dbReference>
<evidence type="ECO:0000313" key="4">
    <source>
        <dbReference type="EMBL" id="CAF3774295.1"/>
    </source>
</evidence>
<comment type="caution">
    <text evidence="3">The sequence shown here is derived from an EMBL/GenBank/DDBJ whole genome shotgun (WGS) entry which is preliminary data.</text>
</comment>
<reference evidence="3" key="1">
    <citation type="submission" date="2021-02" db="EMBL/GenBank/DDBJ databases">
        <authorList>
            <person name="Nowell W R."/>
        </authorList>
    </citation>
    <scope>NUCLEOTIDE SEQUENCE</scope>
</reference>
<gene>
    <name evidence="3" type="ORF">GPM918_LOCUS13854</name>
    <name evidence="4" type="ORF">SRO942_LOCUS13854</name>
</gene>
<feature type="region of interest" description="Disordered" evidence="1">
    <location>
        <begin position="125"/>
        <end position="153"/>
    </location>
</feature>
<dbReference type="Proteomes" id="UP000681722">
    <property type="component" value="Unassembled WGS sequence"/>
</dbReference>
<keyword evidence="2" id="KW-0812">Transmembrane</keyword>
<proteinExistence type="predicted"/>
<keyword evidence="2" id="KW-1133">Transmembrane helix</keyword>
<evidence type="ECO:0000313" key="3">
    <source>
        <dbReference type="EMBL" id="CAF1002852.1"/>
    </source>
</evidence>
<sequence length="567" mass="64187">MIIQRNEYTSGGEIAIWLLITVGALLVPIIVIAICCIRRHCWKSLPSRPRRTINTTNELTQSSWVKRVYDVSYNGPYGGSQEKIDSLAATPKQNGSSNISNDNNLDSLSKTGSLKKQHVHWPDGCSITTTTQDSSDGSSNINNNNNNDNDTVKKASDFITSDLRTIKDKQFSPRKQPPRLNTEHLYENGGAGLNITNIESPLTRPKLPATSSALSYLIQSAVVPAGSTVSGRTLIDSSTKSTRSEGIHLPGTCLHQCSIRQLTINLMDFDDLLVLCKSLLLVEKLSVQVNRLSSLTLTKKKVTIATQNKTISLPFLIDLKLEITYVESDTYEKIEQFFEHCTKLKYLTLILKALSNRFIIDGNVVKKDFLLKMNQLENFQFFINFDIAELLFGGRKQAIISTFDTKYWQEKHSNLIVSYYQDEGCCSLFTLPFLLDKIDMAFNVRKITIGSKLSMKKIKQILCNLNEIEFLNECVQQMDYGYLLNNSNSEIKLTTIRKIIFNESSIPNKYVNKFLLSLPNLNSIEINSDSFLYLINYHHYKLANIVFNQIKELKLFVKTKMHPGQPC</sequence>
<evidence type="ECO:0000256" key="1">
    <source>
        <dbReference type="SAM" id="MobiDB-lite"/>
    </source>
</evidence>
<dbReference type="Proteomes" id="UP000663829">
    <property type="component" value="Unassembled WGS sequence"/>
</dbReference>
<feature type="compositionally biased region" description="Low complexity" evidence="1">
    <location>
        <begin position="94"/>
        <end position="109"/>
    </location>
</feature>